<reference evidence="1 2" key="1">
    <citation type="journal article" date="2023" name="PLoS ONE">
        <title>Complete genome assembly of Hawai'i environmental nontuberculous mycobacteria reveals unexpected co-isolation with methylobacteria.</title>
        <authorList>
            <person name="Hendrix J."/>
            <person name="Epperson L.E."/>
            <person name="Tong E.I."/>
            <person name="Chan Y.L."/>
            <person name="Hasan N.A."/>
            <person name="Dawrs S.N."/>
            <person name="Norton G.J."/>
            <person name="Virdi R."/>
            <person name="Crooks J.L."/>
            <person name="Chan E.D."/>
            <person name="Honda J.R."/>
            <person name="Strong M."/>
        </authorList>
    </citation>
    <scope>NUCLEOTIDE SEQUENCE [LARGE SCALE GENOMIC DNA]</scope>
    <source>
        <strain evidence="1 2">NJH_HI04-1</strain>
    </source>
</reference>
<comment type="caution">
    <text evidence="1">The sequence shown here is derived from an EMBL/GenBank/DDBJ whole genome shotgun (WGS) entry which is preliminary data.</text>
</comment>
<name>A0ABV0A959_9HYPH</name>
<keyword evidence="2" id="KW-1185">Reference proteome</keyword>
<organism evidence="1 2">
    <name type="scientific">Methylobacterium ajmalii</name>
    <dbReference type="NCBI Taxonomy" id="2738439"/>
    <lineage>
        <taxon>Bacteria</taxon>
        <taxon>Pseudomonadati</taxon>
        <taxon>Pseudomonadota</taxon>
        <taxon>Alphaproteobacteria</taxon>
        <taxon>Hyphomicrobiales</taxon>
        <taxon>Methylobacteriaceae</taxon>
        <taxon>Methylobacterium</taxon>
    </lineage>
</organism>
<evidence type="ECO:0000313" key="1">
    <source>
        <dbReference type="EMBL" id="MEN3239035.1"/>
    </source>
</evidence>
<protein>
    <submittedName>
        <fullName evidence="1">Uncharacterized protein</fullName>
    </submittedName>
</protein>
<gene>
    <name evidence="1" type="ORF">PUR29_36980</name>
</gene>
<evidence type="ECO:0000313" key="2">
    <source>
        <dbReference type="Proteomes" id="UP001407347"/>
    </source>
</evidence>
<proteinExistence type="predicted"/>
<dbReference type="EMBL" id="JAQYXP010000013">
    <property type="protein sequence ID" value="MEN3239035.1"/>
    <property type="molecule type" value="Genomic_DNA"/>
</dbReference>
<dbReference type="RefSeq" id="WP_346013980.1">
    <property type="nucleotide sequence ID" value="NZ_JAQYXP010000013.1"/>
</dbReference>
<sequence length="122" mass="12583">MNVTTPGAKLADLPRGMAFSVLVKGAQPYEALTNGDTVTVVADDGEVEGTVVTTQIGPLLSMAAQGMYQHYAVANRAYDAKLIARSLEIGGERPSLSSLFTSVAVQLPGMAYPTSPVPASAA</sequence>
<accession>A0ABV0A959</accession>
<dbReference type="Proteomes" id="UP001407347">
    <property type="component" value="Unassembled WGS sequence"/>
</dbReference>